<gene>
    <name evidence="1" type="ORF">BQ8482_400033</name>
</gene>
<dbReference type="AlphaFoldDB" id="A0A2P9AT56"/>
<dbReference type="Proteomes" id="UP000245698">
    <property type="component" value="Unassembled WGS sequence"/>
</dbReference>
<organism evidence="1 2">
    <name type="scientific">Mesorhizobium delmotii</name>
    <dbReference type="NCBI Taxonomy" id="1631247"/>
    <lineage>
        <taxon>Bacteria</taxon>
        <taxon>Pseudomonadati</taxon>
        <taxon>Pseudomonadota</taxon>
        <taxon>Alphaproteobacteria</taxon>
        <taxon>Hyphomicrobiales</taxon>
        <taxon>Phyllobacteriaceae</taxon>
        <taxon>Mesorhizobium</taxon>
    </lineage>
</organism>
<sequence length="65" mass="7465">MARPETDIREIFVRTRAPYVPMIRIDSEVPGRMEAAGILLNGKRGPHVFRHHVRSACYGHPSRVR</sequence>
<reference evidence="2" key="1">
    <citation type="submission" date="2016-12" db="EMBL/GenBank/DDBJ databases">
        <authorList>
            <person name="Brunel B."/>
        </authorList>
    </citation>
    <scope>NUCLEOTIDE SEQUENCE [LARGE SCALE GENOMIC DNA]</scope>
</reference>
<proteinExistence type="predicted"/>
<dbReference type="EMBL" id="FUIG01000049">
    <property type="protein sequence ID" value="SJM34304.1"/>
    <property type="molecule type" value="Genomic_DNA"/>
</dbReference>
<name>A0A2P9AT56_9HYPH</name>
<keyword evidence="2" id="KW-1185">Reference proteome</keyword>
<protein>
    <submittedName>
        <fullName evidence="1">Uncharacterized protein</fullName>
    </submittedName>
</protein>
<evidence type="ECO:0000313" key="1">
    <source>
        <dbReference type="EMBL" id="SJM34304.1"/>
    </source>
</evidence>
<evidence type="ECO:0000313" key="2">
    <source>
        <dbReference type="Proteomes" id="UP000245698"/>
    </source>
</evidence>
<accession>A0A2P9AT56</accession>